<protein>
    <submittedName>
        <fullName evidence="1">Uncharacterized protein</fullName>
    </submittedName>
</protein>
<keyword evidence="2" id="KW-1185">Reference proteome</keyword>
<dbReference type="RefSeq" id="WP_091572371.1">
    <property type="nucleotide sequence ID" value="NZ_FMZA01000021.1"/>
</dbReference>
<sequence>MVLNVSGLLIGAYEQQERQPNPFVALDFTEEEEARDATGRLASMVESLTLHIASHPEGDLEVTVTGGSEQELCREMVWKDDMWRLFMEFFRQGERVLLGGSVGGVVLEDTLMPLSRKSVSIEV</sequence>
<evidence type="ECO:0000313" key="2">
    <source>
        <dbReference type="Proteomes" id="UP000199387"/>
    </source>
</evidence>
<dbReference type="EMBL" id="FMZA01000021">
    <property type="protein sequence ID" value="SDC90323.1"/>
    <property type="molecule type" value="Genomic_DNA"/>
</dbReference>
<dbReference type="AlphaFoldDB" id="A0A1G6QDE2"/>
<name>A0A1G6QDE2_9BACL</name>
<gene>
    <name evidence="1" type="ORF">SAMN04488112_1219</name>
</gene>
<accession>A0A1G6QDE2</accession>
<dbReference type="OrthoDB" id="2990102at2"/>
<evidence type="ECO:0000313" key="1">
    <source>
        <dbReference type="EMBL" id="SDC90323.1"/>
    </source>
</evidence>
<organism evidence="1 2">
    <name type="scientific">Melghirimyces thermohalophilus</name>
    <dbReference type="NCBI Taxonomy" id="1236220"/>
    <lineage>
        <taxon>Bacteria</taxon>
        <taxon>Bacillati</taxon>
        <taxon>Bacillota</taxon>
        <taxon>Bacilli</taxon>
        <taxon>Bacillales</taxon>
        <taxon>Thermoactinomycetaceae</taxon>
        <taxon>Melghirimyces</taxon>
    </lineage>
</organism>
<proteinExistence type="predicted"/>
<dbReference type="Proteomes" id="UP000199387">
    <property type="component" value="Unassembled WGS sequence"/>
</dbReference>
<reference evidence="1 2" key="1">
    <citation type="submission" date="2016-10" db="EMBL/GenBank/DDBJ databases">
        <authorList>
            <person name="de Groot N.N."/>
        </authorList>
    </citation>
    <scope>NUCLEOTIDE SEQUENCE [LARGE SCALE GENOMIC DNA]</scope>
    <source>
        <strain evidence="1 2">DSM 45514</strain>
    </source>
</reference>